<sequence>MADESYDYDDDEDLPDPSLKNILEQETLQWIFVGGKGGVGKTTTSCCLGTQLAKHRKKTVMYFNILKILGNVGLICVGGGGWGMIDETNKVLIVSTDPAHNLSDAFCQKIGREPTPIQGFTNLFAMEIDATEDLDKMQRSMEDATGAGSDDDGNSGIQSLLSELTNSIPGIDEAMSFSELMKQVQNSDYDVVVFDTAPTGHTLRLLSFPTILEKAFGKLMDLKDRFGGLIGQASALFGGGSPDQVQDALLGRLEETRAIINKVNTAFQDPALTTFVCVCIPEFLSIYETERLVQELSKFGIDSHNIVVNQVLFPEKDAEELGEWFDSNKDSMQKEAREICGKMMARKRMQDKYIGQCFDLYGDDFHVVLMPLLDHEVRGVEKLKDFSELLINPIDLEE</sequence>
<dbReference type="GO" id="GO:0016787">
    <property type="term" value="F:hydrolase activity"/>
    <property type="evidence" value="ECO:0007669"/>
    <property type="project" value="UniProtKB-KW"/>
</dbReference>
<keyword evidence="4 8" id="KW-0547">Nucleotide-binding</keyword>
<evidence type="ECO:0000313" key="11">
    <source>
        <dbReference type="Proteomes" id="UP001530377"/>
    </source>
</evidence>
<evidence type="ECO:0000256" key="4">
    <source>
        <dbReference type="ARBA" id="ARBA00022741"/>
    </source>
</evidence>
<evidence type="ECO:0000256" key="2">
    <source>
        <dbReference type="ARBA" id="ARBA00022448"/>
    </source>
</evidence>
<gene>
    <name evidence="10" type="ORF">ACHAXA_010899</name>
</gene>
<evidence type="ECO:0000256" key="5">
    <source>
        <dbReference type="ARBA" id="ARBA00022801"/>
    </source>
</evidence>
<feature type="binding site" evidence="8">
    <location>
        <position position="282"/>
    </location>
    <ligand>
        <name>ATP</name>
        <dbReference type="ChEBI" id="CHEBI:30616"/>
    </ligand>
</feature>
<dbReference type="InterPro" id="IPR027417">
    <property type="entry name" value="P-loop_NTPase"/>
</dbReference>
<dbReference type="Proteomes" id="UP001530377">
    <property type="component" value="Unassembled WGS sequence"/>
</dbReference>
<protein>
    <recommendedName>
        <fullName evidence="8">ATPase ASNA1 homolog</fullName>
        <ecNumber evidence="8">3.6.-.-</ecNumber>
    </recommendedName>
    <alternativeName>
        <fullName evidence="8">Arsenical pump-driving ATPase homolog</fullName>
    </alternativeName>
    <alternativeName>
        <fullName evidence="8">Arsenite-stimulated ATPase</fullName>
    </alternativeName>
</protein>
<evidence type="ECO:0000256" key="8">
    <source>
        <dbReference type="HAMAP-Rule" id="MF_03112"/>
    </source>
</evidence>
<comment type="similarity">
    <text evidence="1 8">Belongs to the arsA ATPase family.</text>
</comment>
<feature type="binding site" evidence="8">
    <location>
        <begin position="36"/>
        <end position="43"/>
    </location>
    <ligand>
        <name>ATP</name>
        <dbReference type="ChEBI" id="CHEBI:30616"/>
    </ligand>
</feature>
<keyword evidence="7 8" id="KW-0067">ATP-binding</keyword>
<name>A0ABD3R7G7_9STRA</name>
<keyword evidence="11" id="KW-1185">Reference proteome</keyword>
<dbReference type="NCBIfam" id="TIGR00345">
    <property type="entry name" value="GET3_arsA_TRC40"/>
    <property type="match status" value="1"/>
</dbReference>
<dbReference type="CDD" id="cd02035">
    <property type="entry name" value="ArsA"/>
    <property type="match status" value="1"/>
</dbReference>
<reference evidence="10 11" key="1">
    <citation type="submission" date="2024-10" db="EMBL/GenBank/DDBJ databases">
        <title>Updated reference genomes for cyclostephanoid diatoms.</title>
        <authorList>
            <person name="Roberts W.R."/>
            <person name="Alverson A.J."/>
        </authorList>
    </citation>
    <scope>NUCLEOTIDE SEQUENCE [LARGE SCALE GENOMIC DNA]</scope>
    <source>
        <strain evidence="10 11">AJA228-03</strain>
    </source>
</reference>
<dbReference type="InterPro" id="IPR027542">
    <property type="entry name" value="ATPase_ArsA/GET3_euk"/>
</dbReference>
<dbReference type="PANTHER" id="PTHR10803">
    <property type="entry name" value="ARSENICAL PUMP-DRIVING ATPASE ARSENITE-TRANSLOCATING ATPASE"/>
    <property type="match status" value="1"/>
</dbReference>
<dbReference type="EMBL" id="JALLPB020000475">
    <property type="protein sequence ID" value="KAL3808733.1"/>
    <property type="molecule type" value="Genomic_DNA"/>
</dbReference>
<comment type="subcellular location">
    <subcellularLocation>
        <location evidence="8">Cytoplasm</location>
    </subcellularLocation>
    <subcellularLocation>
        <location evidence="8">Endoplasmic reticulum</location>
    </subcellularLocation>
</comment>
<keyword evidence="5 8" id="KW-0378">Hydrolase</keyword>
<comment type="subunit">
    <text evidence="8">Homodimer.</text>
</comment>
<dbReference type="SUPFAM" id="SSF52540">
    <property type="entry name" value="P-loop containing nucleoside triphosphate hydrolases"/>
    <property type="match status" value="1"/>
</dbReference>
<feature type="binding site" evidence="8">
    <location>
        <position position="309"/>
    </location>
    <ligand>
        <name>ATP</name>
        <dbReference type="ChEBI" id="CHEBI:30616"/>
    </ligand>
</feature>
<feature type="domain" description="ArsA/GET3 Anion-transporting ATPase-like" evidence="9">
    <location>
        <begin position="86"/>
        <end position="391"/>
    </location>
</feature>
<comment type="function">
    <text evidence="8">ATPase required for the post-translational delivery of tail-anchored (TA) proteins to the endoplasmic reticulum. Recognizes and selectively binds the transmembrane domain of TA proteins in the cytosol. This complex then targets to the endoplasmic reticulum by membrane-bound receptors, where the tail-anchored protein is released for insertion. This process is regulated by ATP binding and hydrolysis. ATP binding drives the homodimer towards the closed dimer state, facilitating recognition of newly synthesized TA membrane proteins. ATP hydrolysis is required for insertion. Subsequently, the homodimer reverts towards the open dimer state, lowering its affinity for the membrane-bound receptor, and returning it to the cytosol to initiate a new round of targeting.</text>
</comment>
<accession>A0ABD3R7G7</accession>
<dbReference type="InterPro" id="IPR025723">
    <property type="entry name" value="ArsA/GET3_ATPase-like"/>
</dbReference>
<evidence type="ECO:0000313" key="10">
    <source>
        <dbReference type="EMBL" id="KAL3808733.1"/>
    </source>
</evidence>
<dbReference type="HAMAP" id="MF_03112">
    <property type="entry name" value="Asna1_Get3"/>
    <property type="match status" value="1"/>
</dbReference>
<keyword evidence="3 8" id="KW-0963">Cytoplasm</keyword>
<dbReference type="GO" id="GO:0005783">
    <property type="term" value="C:endoplasmic reticulum"/>
    <property type="evidence" value="ECO:0007669"/>
    <property type="project" value="UniProtKB-SubCell"/>
</dbReference>
<dbReference type="Pfam" id="PF02374">
    <property type="entry name" value="ArsA_ATPase"/>
    <property type="match status" value="2"/>
</dbReference>
<dbReference type="PANTHER" id="PTHR10803:SF3">
    <property type="entry name" value="ATPASE GET3"/>
    <property type="match status" value="1"/>
</dbReference>
<feature type="domain" description="ArsA/GET3 Anion-transporting ATPase-like" evidence="9">
    <location>
        <begin position="29"/>
        <end position="61"/>
    </location>
</feature>
<feature type="active site" evidence="8">
    <location>
        <position position="97"/>
    </location>
</feature>
<comment type="caution">
    <text evidence="8">Lacks conserved residue(s) required for the propagation of feature annotation.</text>
</comment>
<dbReference type="EC" id="3.6.-.-" evidence="8"/>
<dbReference type="GO" id="GO:0005524">
    <property type="term" value="F:ATP binding"/>
    <property type="evidence" value="ECO:0007669"/>
    <property type="project" value="UniProtKB-UniRule"/>
</dbReference>
<organism evidence="10 11">
    <name type="scientific">Cyclostephanos tholiformis</name>
    <dbReference type="NCBI Taxonomy" id="382380"/>
    <lineage>
        <taxon>Eukaryota</taxon>
        <taxon>Sar</taxon>
        <taxon>Stramenopiles</taxon>
        <taxon>Ochrophyta</taxon>
        <taxon>Bacillariophyta</taxon>
        <taxon>Coscinodiscophyceae</taxon>
        <taxon>Thalassiosirophycidae</taxon>
        <taxon>Stephanodiscales</taxon>
        <taxon>Stephanodiscaceae</taxon>
        <taxon>Cyclostephanos</taxon>
    </lineage>
</organism>
<evidence type="ECO:0000259" key="9">
    <source>
        <dbReference type="Pfam" id="PF02374"/>
    </source>
</evidence>
<dbReference type="GO" id="GO:0045048">
    <property type="term" value="P:protein insertion into ER membrane"/>
    <property type="evidence" value="ECO:0007669"/>
    <property type="project" value="UniProtKB-UniRule"/>
</dbReference>
<evidence type="ECO:0000256" key="6">
    <source>
        <dbReference type="ARBA" id="ARBA00022824"/>
    </source>
</evidence>
<dbReference type="AlphaFoldDB" id="A0ABD3R7G7"/>
<dbReference type="Gene3D" id="3.40.50.300">
    <property type="entry name" value="P-loop containing nucleotide triphosphate hydrolases"/>
    <property type="match status" value="1"/>
</dbReference>
<proteinExistence type="inferred from homology"/>
<keyword evidence="2 8" id="KW-0813">Transport</keyword>
<evidence type="ECO:0000256" key="1">
    <source>
        <dbReference type="ARBA" id="ARBA00011040"/>
    </source>
</evidence>
<dbReference type="InterPro" id="IPR016300">
    <property type="entry name" value="ATPase_ArsA/GET3"/>
</dbReference>
<comment type="caution">
    <text evidence="10">The sequence shown here is derived from an EMBL/GenBank/DDBJ whole genome shotgun (WGS) entry which is preliminary data.</text>
</comment>
<evidence type="ECO:0000256" key="7">
    <source>
        <dbReference type="ARBA" id="ARBA00022840"/>
    </source>
</evidence>
<evidence type="ECO:0000256" key="3">
    <source>
        <dbReference type="ARBA" id="ARBA00022490"/>
    </source>
</evidence>
<keyword evidence="6 8" id="KW-0256">Endoplasmic reticulum</keyword>